<proteinExistence type="predicted"/>
<organism evidence="2 3">
    <name type="scientific">Catellatospora chokoriensis</name>
    <dbReference type="NCBI Taxonomy" id="310353"/>
    <lineage>
        <taxon>Bacteria</taxon>
        <taxon>Bacillati</taxon>
        <taxon>Actinomycetota</taxon>
        <taxon>Actinomycetes</taxon>
        <taxon>Micromonosporales</taxon>
        <taxon>Micromonosporaceae</taxon>
        <taxon>Catellatospora</taxon>
    </lineage>
</organism>
<protein>
    <submittedName>
        <fullName evidence="2">Uncharacterized protein</fullName>
    </submittedName>
</protein>
<evidence type="ECO:0000313" key="2">
    <source>
        <dbReference type="EMBL" id="GIF91284.1"/>
    </source>
</evidence>
<dbReference type="AlphaFoldDB" id="A0A8J3KA02"/>
<keyword evidence="1" id="KW-0732">Signal</keyword>
<accession>A0A8J3KA02</accession>
<evidence type="ECO:0000313" key="3">
    <source>
        <dbReference type="Proteomes" id="UP000619293"/>
    </source>
</evidence>
<dbReference type="Proteomes" id="UP000619293">
    <property type="component" value="Unassembled WGS sequence"/>
</dbReference>
<evidence type="ECO:0000256" key="1">
    <source>
        <dbReference type="SAM" id="SignalP"/>
    </source>
</evidence>
<reference evidence="2 3" key="1">
    <citation type="submission" date="2021-01" db="EMBL/GenBank/DDBJ databases">
        <title>Whole genome shotgun sequence of Catellatospora chokoriensis NBRC 107358.</title>
        <authorList>
            <person name="Komaki H."/>
            <person name="Tamura T."/>
        </authorList>
    </citation>
    <scope>NUCLEOTIDE SEQUENCE [LARGE SCALE GENOMIC DNA]</scope>
    <source>
        <strain evidence="2 3">NBRC 107358</strain>
    </source>
</reference>
<comment type="caution">
    <text evidence="2">The sequence shown here is derived from an EMBL/GenBank/DDBJ whole genome shotgun (WGS) entry which is preliminary data.</text>
</comment>
<sequence>MLKVPHWTVRASALAMLVSGSVAIVQATTIAPAQAAKDCHIGVVATGLYQEVTKSGATGDLRYPATLHNATIKLYSHSGDASVKAEVSGARSGDILSVDRSNFLVTGTAEYYWQSTSWMQTQGTWDYCEKTLTGSSATIKDMDGAHRWIRVCLRRSGALQCTNVWYGDNDDESGDIGPTFA</sequence>
<name>A0A8J3KA02_9ACTN</name>
<feature type="chain" id="PRO_5038744906" evidence="1">
    <location>
        <begin position="28"/>
        <end position="181"/>
    </location>
</feature>
<feature type="signal peptide" evidence="1">
    <location>
        <begin position="1"/>
        <end position="27"/>
    </location>
</feature>
<keyword evidence="3" id="KW-1185">Reference proteome</keyword>
<dbReference type="EMBL" id="BONG01000030">
    <property type="protein sequence ID" value="GIF91284.1"/>
    <property type="molecule type" value="Genomic_DNA"/>
</dbReference>
<gene>
    <name evidence="2" type="ORF">Cch02nite_47280</name>
</gene>